<evidence type="ECO:0000313" key="2">
    <source>
        <dbReference type="EMBL" id="KAJ8061491.1"/>
    </source>
</evidence>
<reference evidence="2" key="1">
    <citation type="submission" date="2022-11" db="EMBL/GenBank/DDBJ databases">
        <title>Genome Resource of Sclerotinia nivalis Strain SnTB1, a Plant Pathogen Isolated from American Ginseng.</title>
        <authorList>
            <person name="Fan S."/>
        </authorList>
    </citation>
    <scope>NUCLEOTIDE SEQUENCE</scope>
    <source>
        <strain evidence="2">SnTB1</strain>
    </source>
</reference>
<dbReference type="EMBL" id="JAPEIS010000011">
    <property type="protein sequence ID" value="KAJ8061491.1"/>
    <property type="molecule type" value="Genomic_DNA"/>
</dbReference>
<keyword evidence="3" id="KW-1185">Reference proteome</keyword>
<keyword evidence="1" id="KW-1133">Transmembrane helix</keyword>
<feature type="transmembrane region" description="Helical" evidence="1">
    <location>
        <begin position="6"/>
        <end position="22"/>
    </location>
</feature>
<sequence>MSLVIYLSGAISLIILVIFISSRRSRFPGIPRVGKTAGLLDFGRTAAKKEFVMNGHRLVDEGYHKVRLSHY</sequence>
<accession>A0A9X0AES2</accession>
<gene>
    <name evidence="2" type="ORF">OCU04_009306</name>
</gene>
<keyword evidence="1" id="KW-0472">Membrane</keyword>
<dbReference type="Proteomes" id="UP001152300">
    <property type="component" value="Unassembled WGS sequence"/>
</dbReference>
<keyword evidence="1" id="KW-0812">Transmembrane</keyword>
<comment type="caution">
    <text evidence="2">The sequence shown here is derived from an EMBL/GenBank/DDBJ whole genome shotgun (WGS) entry which is preliminary data.</text>
</comment>
<proteinExistence type="predicted"/>
<evidence type="ECO:0000313" key="3">
    <source>
        <dbReference type="Proteomes" id="UP001152300"/>
    </source>
</evidence>
<protein>
    <submittedName>
        <fullName evidence="2">Uncharacterized protein</fullName>
    </submittedName>
</protein>
<organism evidence="2 3">
    <name type="scientific">Sclerotinia nivalis</name>
    <dbReference type="NCBI Taxonomy" id="352851"/>
    <lineage>
        <taxon>Eukaryota</taxon>
        <taxon>Fungi</taxon>
        <taxon>Dikarya</taxon>
        <taxon>Ascomycota</taxon>
        <taxon>Pezizomycotina</taxon>
        <taxon>Leotiomycetes</taxon>
        <taxon>Helotiales</taxon>
        <taxon>Sclerotiniaceae</taxon>
        <taxon>Sclerotinia</taxon>
    </lineage>
</organism>
<name>A0A9X0AES2_9HELO</name>
<evidence type="ECO:0000256" key="1">
    <source>
        <dbReference type="SAM" id="Phobius"/>
    </source>
</evidence>
<dbReference type="AlphaFoldDB" id="A0A9X0AES2"/>